<name>E6QJJ1_9ZZZZ</name>
<organism evidence="1">
    <name type="scientific">mine drainage metagenome</name>
    <dbReference type="NCBI Taxonomy" id="410659"/>
    <lineage>
        <taxon>unclassified sequences</taxon>
        <taxon>metagenomes</taxon>
        <taxon>ecological metagenomes</taxon>
    </lineage>
</organism>
<reference evidence="1" key="1">
    <citation type="submission" date="2009-10" db="EMBL/GenBank/DDBJ databases">
        <title>Diversity of trophic interactions inside an arsenic-rich microbial ecosystem.</title>
        <authorList>
            <person name="Bertin P.N."/>
            <person name="Heinrich-Salmeron A."/>
            <person name="Pelletier E."/>
            <person name="Goulhen-Chollet F."/>
            <person name="Arsene-Ploetze F."/>
            <person name="Gallien S."/>
            <person name="Calteau A."/>
            <person name="Vallenet D."/>
            <person name="Casiot C."/>
            <person name="Chane-Woon-Ming B."/>
            <person name="Giloteaux L."/>
            <person name="Barakat M."/>
            <person name="Bonnefoy V."/>
            <person name="Bruneel O."/>
            <person name="Chandler M."/>
            <person name="Cleiss J."/>
            <person name="Duran R."/>
            <person name="Elbaz-Poulichet F."/>
            <person name="Fonknechten N."/>
            <person name="Lauga B."/>
            <person name="Mornico D."/>
            <person name="Ortet P."/>
            <person name="Schaeffer C."/>
            <person name="Siguier P."/>
            <person name="Alexander Thil Smith A."/>
            <person name="Van Dorsselaer A."/>
            <person name="Weissenbach J."/>
            <person name="Medigue C."/>
            <person name="Le Paslier D."/>
        </authorList>
    </citation>
    <scope>NUCLEOTIDE SEQUENCE</scope>
</reference>
<evidence type="ECO:0000313" key="1">
    <source>
        <dbReference type="EMBL" id="CBI07408.1"/>
    </source>
</evidence>
<sequence length="69" mass="7817">MRFFGRRVSLTGNIAPPMCGVMAPFQSAWNGVSNGVKNGCFWLLSQWCVNQRQPLNLRQHQTFVTYGVL</sequence>
<comment type="caution">
    <text evidence="1">The sequence shown here is derived from an EMBL/GenBank/DDBJ whole genome shotgun (WGS) entry which is preliminary data.</text>
</comment>
<dbReference type="AlphaFoldDB" id="E6QJJ1"/>
<gene>
    <name evidence="1" type="ORF">CARN6_0741</name>
</gene>
<dbReference type="EMBL" id="CABQ01000088">
    <property type="protein sequence ID" value="CBI07408.1"/>
    <property type="molecule type" value="Genomic_DNA"/>
</dbReference>
<proteinExistence type="predicted"/>
<accession>E6QJJ1</accession>
<protein>
    <submittedName>
        <fullName evidence="1">Uncharacterized protein</fullName>
    </submittedName>
</protein>